<name>A0AAV2JP40_KNICA</name>
<protein>
    <submittedName>
        <fullName evidence="1">Uncharacterized protein</fullName>
    </submittedName>
</protein>
<organism evidence="1 2">
    <name type="scientific">Knipowitschia caucasica</name>
    <name type="common">Caucasian dwarf goby</name>
    <name type="synonym">Pomatoschistus caucasicus</name>
    <dbReference type="NCBI Taxonomy" id="637954"/>
    <lineage>
        <taxon>Eukaryota</taxon>
        <taxon>Metazoa</taxon>
        <taxon>Chordata</taxon>
        <taxon>Craniata</taxon>
        <taxon>Vertebrata</taxon>
        <taxon>Euteleostomi</taxon>
        <taxon>Actinopterygii</taxon>
        <taxon>Neopterygii</taxon>
        <taxon>Teleostei</taxon>
        <taxon>Neoteleostei</taxon>
        <taxon>Acanthomorphata</taxon>
        <taxon>Gobiaria</taxon>
        <taxon>Gobiiformes</taxon>
        <taxon>Gobioidei</taxon>
        <taxon>Gobiidae</taxon>
        <taxon>Gobiinae</taxon>
        <taxon>Knipowitschia</taxon>
    </lineage>
</organism>
<reference evidence="1 2" key="1">
    <citation type="submission" date="2024-04" db="EMBL/GenBank/DDBJ databases">
        <authorList>
            <person name="Waldvogel A.-M."/>
            <person name="Schoenle A."/>
        </authorList>
    </citation>
    <scope>NUCLEOTIDE SEQUENCE [LARGE SCALE GENOMIC DNA]</scope>
</reference>
<keyword evidence="2" id="KW-1185">Reference proteome</keyword>
<evidence type="ECO:0000313" key="1">
    <source>
        <dbReference type="EMBL" id="CAL1579302.1"/>
    </source>
</evidence>
<dbReference type="EMBL" id="OZ035836">
    <property type="protein sequence ID" value="CAL1579302.1"/>
    <property type="molecule type" value="Genomic_DNA"/>
</dbReference>
<dbReference type="Proteomes" id="UP001497482">
    <property type="component" value="Chromosome 14"/>
</dbReference>
<evidence type="ECO:0000313" key="2">
    <source>
        <dbReference type="Proteomes" id="UP001497482"/>
    </source>
</evidence>
<sequence>MAVAVNKDLTVQVLADSNALKLMDSKQALRTAVQRGESKSLGVSQLMLGLLVMMYSIPLHLTEHTEVVLTGVPWWSGLTVCDITLLFQPVFGRSGEMSVLQRTYRAGVRVNKEHTT</sequence>
<dbReference type="AlphaFoldDB" id="A0AAV2JP40"/>
<accession>A0AAV2JP40</accession>
<gene>
    <name evidence="1" type="ORF">KC01_LOCUS10370</name>
</gene>
<proteinExistence type="predicted"/>